<accession>V2XJ57</accession>
<evidence type="ECO:0000313" key="5">
    <source>
        <dbReference type="Proteomes" id="UP000017559"/>
    </source>
</evidence>
<dbReference type="PANTHER" id="PTHR20835:SF0">
    <property type="entry name" value="E3 UBIQUITIN-PROTEIN LIGASE PPP1R11"/>
    <property type="match status" value="1"/>
</dbReference>
<dbReference type="InterPro" id="IPR011107">
    <property type="entry name" value="PPI_Ypi1"/>
</dbReference>
<evidence type="ECO:0000256" key="1">
    <source>
        <dbReference type="ARBA" id="ARBA00005605"/>
    </source>
</evidence>
<proteinExistence type="inferred from homology"/>
<keyword evidence="5" id="KW-1185">Reference proteome</keyword>
<feature type="compositionally biased region" description="Acidic residues" evidence="3">
    <location>
        <begin position="97"/>
        <end position="107"/>
    </location>
</feature>
<evidence type="ECO:0000313" key="4">
    <source>
        <dbReference type="EMBL" id="ESK92545.1"/>
    </source>
</evidence>
<feature type="region of interest" description="Disordered" evidence="3">
    <location>
        <begin position="90"/>
        <end position="167"/>
    </location>
</feature>
<evidence type="ECO:0000256" key="3">
    <source>
        <dbReference type="SAM" id="MobiDB-lite"/>
    </source>
</evidence>
<comment type="similarity">
    <text evidence="1 2">Belongs to the YPI1 family.</text>
</comment>
<dbReference type="OrthoDB" id="307488at2759"/>
<dbReference type="EMBL" id="AWSO01000276">
    <property type="protein sequence ID" value="ESK92545.1"/>
    <property type="molecule type" value="Genomic_DNA"/>
</dbReference>
<dbReference type="AlphaFoldDB" id="V2XJ57"/>
<reference evidence="4 5" key="1">
    <citation type="journal article" date="2014" name="BMC Genomics">
        <title>Genome and secretome analysis of the hemibiotrophic fungal pathogen, Moniliophthora roreri, which causes frosty pod rot disease of cacao: mechanisms of the biotrophic and necrotrophic phases.</title>
        <authorList>
            <person name="Meinhardt L.W."/>
            <person name="Costa G.G.L."/>
            <person name="Thomazella D.P.T."/>
            <person name="Teixeira P.J.P.L."/>
            <person name="Carazzolle M.F."/>
            <person name="Schuster S.C."/>
            <person name="Carlson J.E."/>
            <person name="Guiltinan M.J."/>
            <person name="Mieczkowski P."/>
            <person name="Farmer A."/>
            <person name="Ramaraj T."/>
            <person name="Crozier J."/>
            <person name="Davis R.E."/>
            <person name="Shao J."/>
            <person name="Melnick R.L."/>
            <person name="Pereira G.A.G."/>
            <person name="Bailey B.A."/>
        </authorList>
    </citation>
    <scope>NUCLEOTIDE SEQUENCE [LARGE SCALE GENOMIC DNA]</scope>
    <source>
        <strain evidence="4 5">MCA 2997</strain>
    </source>
</reference>
<dbReference type="PANTHER" id="PTHR20835">
    <property type="entry name" value="E3 UBIQUITIN-PROTEIN LIGASE PPP1R11-RELATED"/>
    <property type="match status" value="1"/>
</dbReference>
<comment type="function">
    <text evidence="2">Regulator of type 1 phosphatases which maintains protein phosphatase activity under strict control.</text>
</comment>
<comment type="subcellular location">
    <subcellularLocation>
        <location evidence="2">Nucleus</location>
    </subcellularLocation>
</comment>
<feature type="compositionally biased region" description="Low complexity" evidence="3">
    <location>
        <begin position="36"/>
        <end position="47"/>
    </location>
</feature>
<dbReference type="Proteomes" id="UP000017559">
    <property type="component" value="Unassembled WGS sequence"/>
</dbReference>
<organism evidence="4 5">
    <name type="scientific">Moniliophthora roreri (strain MCA 2997)</name>
    <name type="common">Cocoa frosty pod rot fungus</name>
    <name type="synonym">Crinipellis roreri</name>
    <dbReference type="NCBI Taxonomy" id="1381753"/>
    <lineage>
        <taxon>Eukaryota</taxon>
        <taxon>Fungi</taxon>
        <taxon>Dikarya</taxon>
        <taxon>Basidiomycota</taxon>
        <taxon>Agaricomycotina</taxon>
        <taxon>Agaricomycetes</taxon>
        <taxon>Agaricomycetidae</taxon>
        <taxon>Agaricales</taxon>
        <taxon>Marasmiineae</taxon>
        <taxon>Marasmiaceae</taxon>
        <taxon>Moniliophthora</taxon>
    </lineage>
</organism>
<dbReference type="STRING" id="1381753.V2XJ57"/>
<comment type="caution">
    <text evidence="4">The sequence shown here is derived from an EMBL/GenBank/DDBJ whole genome shotgun (WGS) entry which is preliminary data.</text>
</comment>
<name>V2XJ57_MONRO</name>
<gene>
    <name evidence="4" type="ORF">Moror_4421</name>
</gene>
<keyword evidence="4" id="KW-0650">Protein phosphatase inhibitor</keyword>
<dbReference type="KEGG" id="mrr:Moror_4421"/>
<evidence type="ECO:0000256" key="2">
    <source>
        <dbReference type="RuleBase" id="RU367162"/>
    </source>
</evidence>
<sequence>MSFRTTQRRPNTSAPSDGSRTITLTGAPPQEDDDSGAGPSGDSGLSSNVGTLKLRGATKKSRQRVVWSDDVVDNEGCGRKSSKICCIYHKPRRFDESSSEEDSDSDSDSSCGGHNHQHSRRHSNADGEGLRNRQEDSSVTELEREDSDEKNAYEIVPSKKGKRKAMS</sequence>
<dbReference type="GO" id="GO:0005634">
    <property type="term" value="C:nucleus"/>
    <property type="evidence" value="ECO:0007669"/>
    <property type="project" value="UniProtKB-SubCell"/>
</dbReference>
<dbReference type="Pfam" id="PF07491">
    <property type="entry name" value="PPI_Ypi1"/>
    <property type="match status" value="1"/>
</dbReference>
<protein>
    <recommendedName>
        <fullName evidence="2">Type 1 phosphatases regulator</fullName>
    </recommendedName>
</protein>
<dbReference type="GO" id="GO:0008157">
    <property type="term" value="F:protein phosphatase 1 binding"/>
    <property type="evidence" value="ECO:0007669"/>
    <property type="project" value="TreeGrafter"/>
</dbReference>
<dbReference type="GO" id="GO:0004865">
    <property type="term" value="F:protein serine/threonine phosphatase inhibitor activity"/>
    <property type="evidence" value="ECO:0007669"/>
    <property type="project" value="UniProtKB-UniRule"/>
</dbReference>
<feature type="compositionally biased region" description="Basic and acidic residues" evidence="3">
    <location>
        <begin position="123"/>
        <end position="136"/>
    </location>
</feature>
<keyword evidence="2" id="KW-0539">Nucleus</keyword>
<dbReference type="HOGENOM" id="CLU_098333_0_2_1"/>
<feature type="compositionally biased region" description="Polar residues" evidence="3">
    <location>
        <begin position="1"/>
        <end position="24"/>
    </location>
</feature>
<feature type="region of interest" description="Disordered" evidence="3">
    <location>
        <begin position="1"/>
        <end position="78"/>
    </location>
</feature>